<keyword evidence="2" id="KW-1185">Reference proteome</keyword>
<accession>A0ACC0WJW0</accession>
<sequence>MRNRTSTYLISAFFYPYSNIFYYSLVHEIALRICKLQNVVGNLIPAELNGSNLSTKRIRLGHFIEIQQCDTPVKFNSSNKHRFE</sequence>
<name>A0ACC0WJW0_9STRA</name>
<reference evidence="1 2" key="1">
    <citation type="journal article" date="2022" name="bioRxiv">
        <title>The genome of the oomycete Peronosclerospora sorghi, a cosmopolitan pathogen of maize and sorghum, is inflated with dispersed pseudogenes.</title>
        <authorList>
            <person name="Fletcher K."/>
            <person name="Martin F."/>
            <person name="Isakeit T."/>
            <person name="Cavanaugh K."/>
            <person name="Magill C."/>
            <person name="Michelmore R."/>
        </authorList>
    </citation>
    <scope>NUCLEOTIDE SEQUENCE [LARGE SCALE GENOMIC DNA]</scope>
    <source>
        <strain evidence="1">P6</strain>
    </source>
</reference>
<organism evidence="1 2">
    <name type="scientific">Peronosclerospora sorghi</name>
    <dbReference type="NCBI Taxonomy" id="230839"/>
    <lineage>
        <taxon>Eukaryota</taxon>
        <taxon>Sar</taxon>
        <taxon>Stramenopiles</taxon>
        <taxon>Oomycota</taxon>
        <taxon>Peronosporomycetes</taxon>
        <taxon>Peronosporales</taxon>
        <taxon>Peronosporaceae</taxon>
        <taxon>Peronosclerospora</taxon>
    </lineage>
</organism>
<protein>
    <submittedName>
        <fullName evidence="1">Uncharacterized protein</fullName>
    </submittedName>
</protein>
<comment type="caution">
    <text evidence="1">The sequence shown here is derived from an EMBL/GenBank/DDBJ whole genome shotgun (WGS) entry which is preliminary data.</text>
</comment>
<dbReference type="EMBL" id="CM047591">
    <property type="protein sequence ID" value="KAI9918581.1"/>
    <property type="molecule type" value="Genomic_DNA"/>
</dbReference>
<evidence type="ECO:0000313" key="2">
    <source>
        <dbReference type="Proteomes" id="UP001163321"/>
    </source>
</evidence>
<gene>
    <name evidence="1" type="ORF">PsorP6_011457</name>
</gene>
<evidence type="ECO:0000313" key="1">
    <source>
        <dbReference type="EMBL" id="KAI9918581.1"/>
    </source>
</evidence>
<proteinExistence type="predicted"/>
<dbReference type="Proteomes" id="UP001163321">
    <property type="component" value="Chromosome 12"/>
</dbReference>